<feature type="region of interest" description="Disordered" evidence="1">
    <location>
        <begin position="180"/>
        <end position="229"/>
    </location>
</feature>
<feature type="compositionally biased region" description="Polar residues" evidence="1">
    <location>
        <begin position="190"/>
        <end position="208"/>
    </location>
</feature>
<feature type="compositionally biased region" description="Low complexity" evidence="1">
    <location>
        <begin position="1"/>
        <end position="15"/>
    </location>
</feature>
<reference evidence="2" key="1">
    <citation type="submission" date="2018-04" db="EMBL/GenBank/DDBJ databases">
        <title>Whole genome sequencing of Hypsizygus marmoreus.</title>
        <authorList>
            <person name="Choi I.-G."/>
            <person name="Min B."/>
            <person name="Kim J.-G."/>
            <person name="Kim S."/>
            <person name="Oh Y.-L."/>
            <person name="Kong W.-S."/>
            <person name="Park H."/>
            <person name="Jeong J."/>
            <person name="Song E.-S."/>
        </authorList>
    </citation>
    <scope>NUCLEOTIDE SEQUENCE [LARGE SCALE GENOMIC DNA]</scope>
    <source>
        <strain evidence="2">51987-8</strain>
    </source>
</reference>
<name>A0A369JAZ7_HYPMA</name>
<evidence type="ECO:0000313" key="2">
    <source>
        <dbReference type="EMBL" id="RDB17787.1"/>
    </source>
</evidence>
<organism evidence="2 3">
    <name type="scientific">Hypsizygus marmoreus</name>
    <name type="common">White beech mushroom</name>
    <name type="synonym">Agaricus marmoreus</name>
    <dbReference type="NCBI Taxonomy" id="39966"/>
    <lineage>
        <taxon>Eukaryota</taxon>
        <taxon>Fungi</taxon>
        <taxon>Dikarya</taxon>
        <taxon>Basidiomycota</taxon>
        <taxon>Agaricomycotina</taxon>
        <taxon>Agaricomycetes</taxon>
        <taxon>Agaricomycetidae</taxon>
        <taxon>Agaricales</taxon>
        <taxon>Tricholomatineae</taxon>
        <taxon>Lyophyllaceae</taxon>
        <taxon>Hypsizygus</taxon>
    </lineage>
</organism>
<evidence type="ECO:0000256" key="1">
    <source>
        <dbReference type="SAM" id="MobiDB-lite"/>
    </source>
</evidence>
<protein>
    <submittedName>
        <fullName evidence="2">Uncharacterized protein</fullName>
    </submittedName>
</protein>
<accession>A0A369JAZ7</accession>
<dbReference type="Proteomes" id="UP000076154">
    <property type="component" value="Unassembled WGS sequence"/>
</dbReference>
<sequence length="418" mass="46496">MATTTSPAANPTPRTMNDSIDIPPDWSQWKQPSKYDAKPLERISLDPARVERIQPPTVTSPCGPWSTWIQDTTVDEDRIPCIRKTTNTEEVDYEEYPFGPYYDRMMMQEFHFYEPVPTPPGYISNQQIFGLPAPHMLYLHMVSHKEVRAVASSWMYLSHEAGTNVGKVDKAPSPTCLPLMETPNLLSPAKGSTDNLSPPTVASLTESPRPSLHQQDDDAISLGLGEGEPTPIDVDLPEPTGLLPTGTSHEELFIEPRPVDPTRYLWLASCDGSVSWGSILPACQEVVWSTPAVQVEHLLQAPSRAILMELRSVTEATIFRGHNVGRLLIAGTPMHCEFIAEITFHDAWQNRIGELTFVTLRYDVHDDLLCILLRCFDGPGLLVATTLPEYALHRCLLPAAVQIPNALIFPFLLVTPQS</sequence>
<gene>
    <name evidence="2" type="ORF">Hypma_000983</name>
</gene>
<keyword evidence="3" id="KW-1185">Reference proteome</keyword>
<proteinExistence type="predicted"/>
<feature type="region of interest" description="Disordered" evidence="1">
    <location>
        <begin position="1"/>
        <end position="38"/>
    </location>
</feature>
<dbReference type="AlphaFoldDB" id="A0A369JAZ7"/>
<dbReference type="InParanoid" id="A0A369JAZ7"/>
<evidence type="ECO:0000313" key="3">
    <source>
        <dbReference type="Proteomes" id="UP000076154"/>
    </source>
</evidence>
<comment type="caution">
    <text evidence="2">The sequence shown here is derived from an EMBL/GenBank/DDBJ whole genome shotgun (WGS) entry which is preliminary data.</text>
</comment>
<dbReference type="EMBL" id="LUEZ02000108">
    <property type="protein sequence ID" value="RDB17787.1"/>
    <property type="molecule type" value="Genomic_DNA"/>
</dbReference>